<dbReference type="GO" id="GO:0019731">
    <property type="term" value="P:antibacterial humoral response"/>
    <property type="evidence" value="ECO:0007669"/>
    <property type="project" value="TreeGrafter"/>
</dbReference>
<dbReference type="Pfam" id="PF00095">
    <property type="entry name" value="WAP"/>
    <property type="match status" value="2"/>
</dbReference>
<dbReference type="InterPro" id="IPR036645">
    <property type="entry name" value="Elafin-like_sf"/>
</dbReference>
<reference evidence="3" key="2">
    <citation type="submission" date="2025-08" db="UniProtKB">
        <authorList>
            <consortium name="Ensembl"/>
        </authorList>
    </citation>
    <scope>IDENTIFICATION</scope>
</reference>
<dbReference type="InterPro" id="IPR008197">
    <property type="entry name" value="WAP_dom"/>
</dbReference>
<dbReference type="Proteomes" id="UP000472264">
    <property type="component" value="Chromosome 7"/>
</dbReference>
<evidence type="ECO:0000256" key="1">
    <source>
        <dbReference type="SAM" id="Phobius"/>
    </source>
</evidence>
<dbReference type="AlphaFoldDB" id="A0A665SYX6"/>
<feature type="domain" description="WAP" evidence="2">
    <location>
        <begin position="44"/>
        <end position="90"/>
    </location>
</feature>
<dbReference type="GO" id="GO:0045087">
    <property type="term" value="P:innate immune response"/>
    <property type="evidence" value="ECO:0007669"/>
    <property type="project" value="TreeGrafter"/>
</dbReference>
<reference evidence="3" key="1">
    <citation type="submission" date="2021-04" db="EMBL/GenBank/DDBJ databases">
        <authorList>
            <consortium name="Wellcome Sanger Institute Data Sharing"/>
        </authorList>
    </citation>
    <scope>NUCLEOTIDE SEQUENCE [LARGE SCALE GENOMIC DNA]</scope>
</reference>
<protein>
    <submittedName>
        <fullName evidence="3">WAP four-disulfide core domain 2</fullName>
    </submittedName>
</protein>
<keyword evidence="1" id="KW-0812">Transmembrane</keyword>
<keyword evidence="1" id="KW-0472">Membrane</keyword>
<dbReference type="PANTHER" id="PTHR19441">
    <property type="entry name" value="WHEY ACDIC PROTEIN WAP"/>
    <property type="match status" value="1"/>
</dbReference>
<reference evidence="3" key="3">
    <citation type="submission" date="2025-09" db="UniProtKB">
        <authorList>
            <consortium name="Ensembl"/>
        </authorList>
    </citation>
    <scope>IDENTIFICATION</scope>
</reference>
<proteinExistence type="predicted"/>
<dbReference type="InterPro" id="IPR050514">
    <property type="entry name" value="WAP_four-disulfide_core"/>
</dbReference>
<keyword evidence="4" id="KW-1185">Reference proteome</keyword>
<dbReference type="GO" id="GO:0004867">
    <property type="term" value="F:serine-type endopeptidase inhibitor activity"/>
    <property type="evidence" value="ECO:0007669"/>
    <property type="project" value="TreeGrafter"/>
</dbReference>
<dbReference type="Ensembl" id="ENSENLT00000002856.1">
    <property type="protein sequence ID" value="ENSENLP00000002675.1"/>
    <property type="gene ID" value="ENSENLG00000001347.1"/>
</dbReference>
<evidence type="ECO:0000259" key="2">
    <source>
        <dbReference type="PROSITE" id="PS51390"/>
    </source>
</evidence>
<dbReference type="GO" id="GO:0005615">
    <property type="term" value="C:extracellular space"/>
    <property type="evidence" value="ECO:0007669"/>
    <property type="project" value="TreeGrafter"/>
</dbReference>
<sequence length="135" mass="14755">MFVQTGVHSCVQEITMEKRWSAVCAMLLALCVYTILAAEADHNLKVKPGVCPRRHWGSGLCAEFCSNDCDCPSNEKCCYNGCGHECIAPYTVKRGRCALPQGTAMCAEYCYHDGQCPGEQKCCRTTCGHACSEPC</sequence>
<name>A0A665SYX6_ECHNA</name>
<dbReference type="PRINTS" id="PR00003">
    <property type="entry name" value="4DISULPHCORE"/>
</dbReference>
<dbReference type="SMART" id="SM00217">
    <property type="entry name" value="WAP"/>
    <property type="match status" value="2"/>
</dbReference>
<keyword evidence="1" id="KW-1133">Transmembrane helix</keyword>
<feature type="transmembrane region" description="Helical" evidence="1">
    <location>
        <begin position="20"/>
        <end position="38"/>
    </location>
</feature>
<organism evidence="3 4">
    <name type="scientific">Echeneis naucrates</name>
    <name type="common">Live sharksucker</name>
    <dbReference type="NCBI Taxonomy" id="173247"/>
    <lineage>
        <taxon>Eukaryota</taxon>
        <taxon>Metazoa</taxon>
        <taxon>Chordata</taxon>
        <taxon>Craniata</taxon>
        <taxon>Vertebrata</taxon>
        <taxon>Euteleostomi</taxon>
        <taxon>Actinopterygii</taxon>
        <taxon>Neopterygii</taxon>
        <taxon>Teleostei</taxon>
        <taxon>Neoteleostei</taxon>
        <taxon>Acanthomorphata</taxon>
        <taxon>Carangaria</taxon>
        <taxon>Carangiformes</taxon>
        <taxon>Echeneidae</taxon>
        <taxon>Echeneis</taxon>
    </lineage>
</organism>
<gene>
    <name evidence="3" type="primary">wfdc2</name>
</gene>
<accession>A0A665SYX6</accession>
<dbReference type="Gene3D" id="4.10.75.10">
    <property type="entry name" value="Elafin-like"/>
    <property type="match status" value="2"/>
</dbReference>
<dbReference type="PANTHER" id="PTHR19441:SF95">
    <property type="entry name" value="PERLWAPIN ISOFORM X1"/>
    <property type="match status" value="1"/>
</dbReference>
<dbReference type="OMA" id="NLKCCKG"/>
<dbReference type="SUPFAM" id="SSF57256">
    <property type="entry name" value="Elafin-like"/>
    <property type="match status" value="2"/>
</dbReference>
<evidence type="ECO:0000313" key="4">
    <source>
        <dbReference type="Proteomes" id="UP000472264"/>
    </source>
</evidence>
<dbReference type="PROSITE" id="PS51390">
    <property type="entry name" value="WAP"/>
    <property type="match status" value="1"/>
</dbReference>
<evidence type="ECO:0000313" key="3">
    <source>
        <dbReference type="Ensembl" id="ENSENLP00000002675.1"/>
    </source>
</evidence>